<evidence type="ECO:0000313" key="1">
    <source>
        <dbReference type="EMBL" id="WAQ84456.1"/>
    </source>
</evidence>
<protein>
    <submittedName>
        <fullName evidence="1">Uncharacterized protein</fullName>
    </submittedName>
</protein>
<dbReference type="EMBL" id="CP110425">
    <property type="protein sequence ID" value="WAQ84456.1"/>
    <property type="molecule type" value="Genomic_DNA"/>
</dbReference>
<keyword evidence="2" id="KW-1185">Reference proteome</keyword>
<proteinExistence type="predicted"/>
<dbReference type="RefSeq" id="XP_053020011.1">
    <property type="nucleotide sequence ID" value="XM_053169012.1"/>
</dbReference>
<reference evidence="1" key="1">
    <citation type="submission" date="2022-10" db="EMBL/GenBank/DDBJ databases">
        <title>Puccinia triticina Genome sequencing and assembly.</title>
        <authorList>
            <person name="Li C."/>
        </authorList>
    </citation>
    <scope>NUCLEOTIDE SEQUENCE</scope>
    <source>
        <strain evidence="1">Pt15</strain>
    </source>
</reference>
<dbReference type="Proteomes" id="UP001164743">
    <property type="component" value="Chromosome 5A"/>
</dbReference>
<dbReference type="GeneID" id="77809896"/>
<gene>
    <name evidence="1" type="ORF">PtA15_5A26</name>
</gene>
<name>A0ABY7CGV1_9BASI</name>
<accession>A0ABY7CGV1</accession>
<organism evidence="1 2">
    <name type="scientific">Puccinia triticina</name>
    <dbReference type="NCBI Taxonomy" id="208348"/>
    <lineage>
        <taxon>Eukaryota</taxon>
        <taxon>Fungi</taxon>
        <taxon>Dikarya</taxon>
        <taxon>Basidiomycota</taxon>
        <taxon>Pucciniomycotina</taxon>
        <taxon>Pucciniomycetes</taxon>
        <taxon>Pucciniales</taxon>
        <taxon>Pucciniaceae</taxon>
        <taxon>Puccinia</taxon>
    </lineage>
</organism>
<evidence type="ECO:0000313" key="2">
    <source>
        <dbReference type="Proteomes" id="UP001164743"/>
    </source>
</evidence>
<sequence length="99" mass="11787">MSHKTDRQHLHEEVKFMLVTSLWKMQMADCLSIKPFWSNPLNKLSFSFTKLAILKKMKFPDNVISQHGYLMLANFQYCQLISLMTSQELNIWFLEFLDP</sequence>